<dbReference type="SMART" id="SM00989">
    <property type="entry name" value="V4R"/>
    <property type="match status" value="1"/>
</dbReference>
<dbReference type="InterPro" id="IPR010249">
    <property type="entry name" value="BchJ"/>
</dbReference>
<dbReference type="STRING" id="383372.Rcas_1582"/>
<evidence type="ECO:0000313" key="2">
    <source>
        <dbReference type="EMBL" id="ABU57675.1"/>
    </source>
</evidence>
<dbReference type="EMBL" id="CP000804">
    <property type="protein sequence ID" value="ABU57675.1"/>
    <property type="molecule type" value="Genomic_DNA"/>
</dbReference>
<evidence type="ECO:0000313" key="3">
    <source>
        <dbReference type="Proteomes" id="UP000000263"/>
    </source>
</evidence>
<dbReference type="Pfam" id="PF02830">
    <property type="entry name" value="V4R"/>
    <property type="match status" value="1"/>
</dbReference>
<dbReference type="InterPro" id="IPR004096">
    <property type="entry name" value="V4R"/>
</dbReference>
<accession>A7NJK5</accession>
<dbReference type="KEGG" id="rca:Rcas_1582"/>
<dbReference type="GO" id="GO:0015979">
    <property type="term" value="P:photosynthesis"/>
    <property type="evidence" value="ECO:0007669"/>
    <property type="project" value="InterPro"/>
</dbReference>
<gene>
    <name evidence="2" type="ordered locus">Rcas_1582</name>
</gene>
<dbReference type="SUPFAM" id="SSF111126">
    <property type="entry name" value="Ligand-binding domain in the NO signalling and Golgi transport"/>
    <property type="match status" value="1"/>
</dbReference>
<organism evidence="2 3">
    <name type="scientific">Roseiflexus castenholzii (strain DSM 13941 / HLO8)</name>
    <dbReference type="NCBI Taxonomy" id="383372"/>
    <lineage>
        <taxon>Bacteria</taxon>
        <taxon>Bacillati</taxon>
        <taxon>Chloroflexota</taxon>
        <taxon>Chloroflexia</taxon>
        <taxon>Chloroflexales</taxon>
        <taxon>Roseiflexineae</taxon>
        <taxon>Roseiflexaceae</taxon>
        <taxon>Roseiflexus</taxon>
    </lineage>
</organism>
<dbReference type="PANTHER" id="PTHR35090:SF1">
    <property type="entry name" value="SLR0144 PROTEIN"/>
    <property type="match status" value="1"/>
</dbReference>
<feature type="domain" description="4-vinyl reductase 4VR" evidence="1">
    <location>
        <begin position="139"/>
        <end position="200"/>
    </location>
</feature>
<keyword evidence="3" id="KW-1185">Reference proteome</keyword>
<reference evidence="2 3" key="1">
    <citation type="submission" date="2007-08" db="EMBL/GenBank/DDBJ databases">
        <title>Complete sequence of Roseiflexus castenholzii DSM 13941.</title>
        <authorList>
            <consortium name="US DOE Joint Genome Institute"/>
            <person name="Copeland A."/>
            <person name="Lucas S."/>
            <person name="Lapidus A."/>
            <person name="Barry K."/>
            <person name="Glavina del Rio T."/>
            <person name="Dalin E."/>
            <person name="Tice H."/>
            <person name="Pitluck S."/>
            <person name="Thompson L.S."/>
            <person name="Brettin T."/>
            <person name="Bruce D."/>
            <person name="Detter J.C."/>
            <person name="Han C."/>
            <person name="Tapia R."/>
            <person name="Schmutz J."/>
            <person name="Larimer F."/>
            <person name="Land M."/>
            <person name="Hauser L."/>
            <person name="Kyrpides N."/>
            <person name="Mikhailova N."/>
            <person name="Bryant D.A."/>
            <person name="Hanada S."/>
            <person name="Tsukatani Y."/>
            <person name="Richardson P."/>
        </authorList>
    </citation>
    <scope>NUCLEOTIDE SEQUENCE [LARGE SCALE GENOMIC DNA]</scope>
    <source>
        <strain evidence="3">DSM 13941 / HLO8</strain>
    </source>
</reference>
<dbReference type="HOGENOM" id="CLU_092419_0_0_0"/>
<dbReference type="eggNOG" id="COG1719">
    <property type="taxonomic scope" value="Bacteria"/>
</dbReference>
<dbReference type="RefSeq" id="WP_012120103.1">
    <property type="nucleotide sequence ID" value="NC_009767.1"/>
</dbReference>
<sequence length="201" mass="22314">MTTRAARGTGKIGPNAIIQTVAALRDRLGDEAARATLVRGGAGDLPDHLPRELIDEHEFHALVELLLEQIGEEQTNLVMARSGQLTSEYVFANRIPAFARLLLRLLPPSWGLRLLLPAMQRHTWTFAGSGVFAYDLTPTPSISITNGALFDTPAMAAAMCAYYRGAFEQMFRKLICSRATLHDLECQARGDRRCRYAIRCR</sequence>
<name>A7NJK5_ROSCS</name>
<dbReference type="PANTHER" id="PTHR35090">
    <property type="entry name" value="DNA-DIRECTED RNA POLYMERASE SUBUNIT I"/>
    <property type="match status" value="1"/>
</dbReference>
<evidence type="ECO:0000259" key="1">
    <source>
        <dbReference type="SMART" id="SM00989"/>
    </source>
</evidence>
<dbReference type="NCBIfam" id="TIGR02019">
    <property type="entry name" value="BchJ"/>
    <property type="match status" value="1"/>
</dbReference>
<proteinExistence type="predicted"/>
<dbReference type="GO" id="GO:0030494">
    <property type="term" value="P:bacteriochlorophyll biosynthetic process"/>
    <property type="evidence" value="ECO:0007669"/>
    <property type="project" value="InterPro"/>
</dbReference>
<protein>
    <submittedName>
        <fullName evidence="2">Bacteriochlorophyll 4-vinyl reductase</fullName>
    </submittedName>
</protein>
<dbReference type="OrthoDB" id="2080515at2"/>
<dbReference type="AlphaFoldDB" id="A7NJK5"/>
<dbReference type="InterPro" id="IPR024096">
    <property type="entry name" value="NO_sig/Golgi_transp_ligand-bd"/>
</dbReference>
<dbReference type="Proteomes" id="UP000000263">
    <property type="component" value="Chromosome"/>
</dbReference>